<evidence type="ECO:0000313" key="8">
    <source>
        <dbReference type="Proteomes" id="UP001454086"/>
    </source>
</evidence>
<protein>
    <submittedName>
        <fullName evidence="7">ATP-binding domain-containing protein</fullName>
    </submittedName>
</protein>
<dbReference type="PROSITE" id="PS51198">
    <property type="entry name" value="UVRD_HELICASE_ATP_BIND"/>
    <property type="match status" value="1"/>
</dbReference>
<evidence type="ECO:0000256" key="5">
    <source>
        <dbReference type="PROSITE-ProRule" id="PRU00560"/>
    </source>
</evidence>
<dbReference type="PANTHER" id="PTHR11070">
    <property type="entry name" value="UVRD / RECB / PCRA DNA HELICASE FAMILY MEMBER"/>
    <property type="match status" value="1"/>
</dbReference>
<keyword evidence="8" id="KW-1185">Reference proteome</keyword>
<dbReference type="EMBL" id="JBBMFM010000126">
    <property type="protein sequence ID" value="MEQ2427779.1"/>
    <property type="molecule type" value="Genomic_DNA"/>
</dbReference>
<dbReference type="PANTHER" id="PTHR11070:SF17">
    <property type="entry name" value="DNA HELICASE IV"/>
    <property type="match status" value="1"/>
</dbReference>
<evidence type="ECO:0000256" key="4">
    <source>
        <dbReference type="ARBA" id="ARBA00022840"/>
    </source>
</evidence>
<evidence type="ECO:0000256" key="1">
    <source>
        <dbReference type="ARBA" id="ARBA00022741"/>
    </source>
</evidence>
<dbReference type="Gene3D" id="3.40.50.300">
    <property type="entry name" value="P-loop containing nucleotide triphosphate hydrolases"/>
    <property type="match status" value="2"/>
</dbReference>
<dbReference type="SUPFAM" id="SSF52540">
    <property type="entry name" value="P-loop containing nucleoside triphosphate hydrolases"/>
    <property type="match status" value="1"/>
</dbReference>
<dbReference type="Pfam" id="PF00580">
    <property type="entry name" value="UvrD-helicase"/>
    <property type="match status" value="1"/>
</dbReference>
<evidence type="ECO:0000313" key="7">
    <source>
        <dbReference type="EMBL" id="MEQ2427779.1"/>
    </source>
</evidence>
<name>A0ABV1DBN0_9FIRM</name>
<accession>A0ABV1DBN0</accession>
<feature type="domain" description="UvrD-like helicase ATP-binding" evidence="6">
    <location>
        <begin position="191"/>
        <end position="524"/>
    </location>
</feature>
<evidence type="ECO:0000259" key="6">
    <source>
        <dbReference type="PROSITE" id="PS51198"/>
    </source>
</evidence>
<dbReference type="InterPro" id="IPR027785">
    <property type="entry name" value="UvrD-like_helicase_C"/>
</dbReference>
<proteinExistence type="predicted"/>
<dbReference type="Pfam" id="PF13538">
    <property type="entry name" value="UvrD_C_2"/>
    <property type="match status" value="1"/>
</dbReference>
<keyword evidence="3 5" id="KW-0347">Helicase</keyword>
<reference evidence="7 8" key="1">
    <citation type="submission" date="2024-03" db="EMBL/GenBank/DDBJ databases">
        <title>Human intestinal bacterial collection.</title>
        <authorList>
            <person name="Pauvert C."/>
            <person name="Hitch T.C.A."/>
            <person name="Clavel T."/>
        </authorList>
    </citation>
    <scope>NUCLEOTIDE SEQUENCE [LARGE SCALE GENOMIC DNA]</scope>
    <source>
        <strain evidence="7 8">CLA-SR-H021</strain>
    </source>
</reference>
<gene>
    <name evidence="7" type="ORF">WMQ36_22700</name>
</gene>
<keyword evidence="2 5" id="KW-0378">Hydrolase</keyword>
<dbReference type="Proteomes" id="UP001454086">
    <property type="component" value="Unassembled WGS sequence"/>
</dbReference>
<dbReference type="GO" id="GO:0005524">
    <property type="term" value="F:ATP binding"/>
    <property type="evidence" value="ECO:0007669"/>
    <property type="project" value="UniProtKB-KW"/>
</dbReference>
<keyword evidence="1 5" id="KW-0547">Nucleotide-binding</keyword>
<evidence type="ECO:0000256" key="3">
    <source>
        <dbReference type="ARBA" id="ARBA00022806"/>
    </source>
</evidence>
<organism evidence="7 8">
    <name type="scientific">Enterocloster hominis</name>
    <name type="common">ex Hitch et al. 2024</name>
    <dbReference type="NCBI Taxonomy" id="1917870"/>
    <lineage>
        <taxon>Bacteria</taxon>
        <taxon>Bacillati</taxon>
        <taxon>Bacillota</taxon>
        <taxon>Clostridia</taxon>
        <taxon>Lachnospirales</taxon>
        <taxon>Lachnospiraceae</taxon>
        <taxon>Enterocloster</taxon>
    </lineage>
</organism>
<dbReference type="InterPro" id="IPR014016">
    <property type="entry name" value="UvrD-like_ATP-bd"/>
</dbReference>
<dbReference type="InterPro" id="IPR000212">
    <property type="entry name" value="DNA_helicase_UvrD/REP"/>
</dbReference>
<feature type="binding site" evidence="5">
    <location>
        <begin position="212"/>
        <end position="219"/>
    </location>
    <ligand>
        <name>ATP</name>
        <dbReference type="ChEBI" id="CHEBI:30616"/>
    </ligand>
</feature>
<dbReference type="InterPro" id="IPR027417">
    <property type="entry name" value="P-loop_NTPase"/>
</dbReference>
<keyword evidence="4 5" id="KW-0067">ATP-binding</keyword>
<evidence type="ECO:0000256" key="2">
    <source>
        <dbReference type="ARBA" id="ARBA00022801"/>
    </source>
</evidence>
<comment type="caution">
    <text evidence="7">The sequence shown here is derived from an EMBL/GenBank/DDBJ whole genome shotgun (WGS) entry which is preliminary data.</text>
</comment>
<sequence length="680" mass="77747">MNYKNIDEERHFQSTLQLIHENRTSLALQISQLKERINQLGRLPDKDTKESRNLLMVSQNQLEQLNRSLKKHEAAMDKPYFGRIDYDDLHEQSYETLYIGKNGIARQQNILIVDWRAPAASVYYENEPGEGSYNVPGADQVPINLYLKRTYNVSGGQLLGYYDNDIASNDQLLVSYLSRNKEAALDDIIATIQREQNLIIRQPPFKNMLIQGVAGSGKTTVILHHLSYVLYNYNRYIHPEECCIIGGSKMLLSYIASGLPELDVDHIQAWTMEDLLTSLLDRNWKKKYRLVPPGKDCIKKSRIPFIQALSTYIDSIRARLLSPATISDCQLGMLLSDTNQAGTIELNPTKSVAQIAALINSRILSQLESILMDDRELLKKKKGQYRNFWSPLDQCPSITDLYTDFLIQYRKDGEMFSETLDSIAQNCFDIYDLAALVYLYRRLAAKKDFDQYRLILIDEAQDFGESLYYVLAKSLDNCRFVLTGDISQNINYDTGLNSWDTMKEIFLNGEKDSFHLLLKSYRNTIEISRLASRILKKTAAKDYAIQPVIRHGMEAVWITDRKEQLPVQCAALIRKALEQGYHTIAVICLSQKQTVQVKSALQKQGILPADEEEGFSNGVLVLPVMLSKGLEFDVVILWEPDKEHYPSDPRHANLLYVAATRALHELYLLGTPDWSSLLDD</sequence>
<dbReference type="RefSeq" id="WP_008726489.1">
    <property type="nucleotide sequence ID" value="NZ_JBBMFM010000126.1"/>
</dbReference>